<keyword evidence="3" id="KW-1185">Reference proteome</keyword>
<sequence>MRKRMAAFVLTIVALTFLVGAPASAAENSRPPRSCAAAEYSVLFGEGITVRCFPPYPGFTYRAVAHCASGNAFWTTVGYWVPFGSSSAECVGGLLSPASVIGYDVDVL</sequence>
<dbReference type="Proteomes" id="UP001597419">
    <property type="component" value="Unassembled WGS sequence"/>
</dbReference>
<comment type="caution">
    <text evidence="2">The sequence shown here is derived from an EMBL/GenBank/DDBJ whole genome shotgun (WGS) entry which is preliminary data.</text>
</comment>
<reference evidence="3" key="1">
    <citation type="journal article" date="2019" name="Int. J. Syst. Evol. Microbiol.">
        <title>The Global Catalogue of Microorganisms (GCM) 10K type strain sequencing project: providing services to taxonomists for standard genome sequencing and annotation.</title>
        <authorList>
            <consortium name="The Broad Institute Genomics Platform"/>
            <consortium name="The Broad Institute Genome Sequencing Center for Infectious Disease"/>
            <person name="Wu L."/>
            <person name="Ma J."/>
        </authorList>
    </citation>
    <scope>NUCLEOTIDE SEQUENCE [LARGE SCALE GENOMIC DNA]</scope>
    <source>
        <strain evidence="3">CGMCC 4.7643</strain>
    </source>
</reference>
<dbReference type="EMBL" id="JBHUKU010000020">
    <property type="protein sequence ID" value="MFD2462787.1"/>
    <property type="molecule type" value="Genomic_DNA"/>
</dbReference>
<feature type="signal peptide" evidence="1">
    <location>
        <begin position="1"/>
        <end position="25"/>
    </location>
</feature>
<evidence type="ECO:0000313" key="3">
    <source>
        <dbReference type="Proteomes" id="UP001597419"/>
    </source>
</evidence>
<keyword evidence="1" id="KW-0732">Signal</keyword>
<feature type="chain" id="PRO_5045929976" evidence="1">
    <location>
        <begin position="26"/>
        <end position="108"/>
    </location>
</feature>
<protein>
    <submittedName>
        <fullName evidence="2">Uncharacterized protein</fullName>
    </submittedName>
</protein>
<evidence type="ECO:0000256" key="1">
    <source>
        <dbReference type="SAM" id="SignalP"/>
    </source>
</evidence>
<gene>
    <name evidence="2" type="ORF">ACFSYJ_29540</name>
</gene>
<accession>A0ABW5GPH2</accession>
<proteinExistence type="predicted"/>
<name>A0ABW5GPH2_9PSEU</name>
<evidence type="ECO:0000313" key="2">
    <source>
        <dbReference type="EMBL" id="MFD2462787.1"/>
    </source>
</evidence>
<dbReference type="RefSeq" id="WP_345393324.1">
    <property type="nucleotide sequence ID" value="NZ_BAABHG010000005.1"/>
</dbReference>
<organism evidence="2 3">
    <name type="scientific">Amycolatopsis samaneae</name>
    <dbReference type="NCBI Taxonomy" id="664691"/>
    <lineage>
        <taxon>Bacteria</taxon>
        <taxon>Bacillati</taxon>
        <taxon>Actinomycetota</taxon>
        <taxon>Actinomycetes</taxon>
        <taxon>Pseudonocardiales</taxon>
        <taxon>Pseudonocardiaceae</taxon>
        <taxon>Amycolatopsis</taxon>
    </lineage>
</organism>